<name>A0ABW2C8G2_9PSEU</name>
<protein>
    <submittedName>
        <fullName evidence="1">DUF1876 domain-containing protein</fullName>
    </submittedName>
</protein>
<accession>A0ABW2C8G2</accession>
<gene>
    <name evidence="1" type="ORF">ACFQGD_27225</name>
</gene>
<dbReference type="RefSeq" id="WP_345393766.1">
    <property type="nucleotide sequence ID" value="NZ_BAABLA010000020.1"/>
</dbReference>
<organism evidence="1 2">
    <name type="scientific">Haloechinothrix salitolerans</name>
    <dbReference type="NCBI Taxonomy" id="926830"/>
    <lineage>
        <taxon>Bacteria</taxon>
        <taxon>Bacillati</taxon>
        <taxon>Actinomycetota</taxon>
        <taxon>Actinomycetes</taxon>
        <taxon>Pseudonocardiales</taxon>
        <taxon>Pseudonocardiaceae</taxon>
        <taxon>Haloechinothrix</taxon>
    </lineage>
</organism>
<dbReference type="InterPro" id="IPR015057">
    <property type="entry name" value="Rv2632c-like"/>
</dbReference>
<proteinExistence type="predicted"/>
<dbReference type="Pfam" id="PF08962">
    <property type="entry name" value="Rv2632c-like"/>
    <property type="match status" value="1"/>
</dbReference>
<dbReference type="Gene3D" id="3.30.160.240">
    <property type="entry name" value="Rv1738"/>
    <property type="match status" value="1"/>
</dbReference>
<keyword evidence="2" id="KW-1185">Reference proteome</keyword>
<evidence type="ECO:0000313" key="1">
    <source>
        <dbReference type="EMBL" id="MFC6870828.1"/>
    </source>
</evidence>
<dbReference type="Proteomes" id="UP001596337">
    <property type="component" value="Unassembled WGS sequence"/>
</dbReference>
<evidence type="ECO:0000313" key="2">
    <source>
        <dbReference type="Proteomes" id="UP001596337"/>
    </source>
</evidence>
<dbReference type="InterPro" id="IPR038070">
    <property type="entry name" value="Rv2632c-like_sf"/>
</dbReference>
<sequence length="88" mass="9745">MHEKHWTVEITIDEHESRTRARARLHAAGTDNLVGVGLARLNPEDVNVPKIGDELAASRALSDLAHRLLDVTADDIESVTHEPAHLRL</sequence>
<dbReference type="SUPFAM" id="SSF143212">
    <property type="entry name" value="Rv2632c-like"/>
    <property type="match status" value="1"/>
</dbReference>
<comment type="caution">
    <text evidence="1">The sequence shown here is derived from an EMBL/GenBank/DDBJ whole genome shotgun (WGS) entry which is preliminary data.</text>
</comment>
<dbReference type="EMBL" id="JBHSXX010000001">
    <property type="protein sequence ID" value="MFC6870828.1"/>
    <property type="molecule type" value="Genomic_DNA"/>
</dbReference>
<reference evidence="2" key="1">
    <citation type="journal article" date="2019" name="Int. J. Syst. Evol. Microbiol.">
        <title>The Global Catalogue of Microorganisms (GCM) 10K type strain sequencing project: providing services to taxonomists for standard genome sequencing and annotation.</title>
        <authorList>
            <consortium name="The Broad Institute Genomics Platform"/>
            <consortium name="The Broad Institute Genome Sequencing Center for Infectious Disease"/>
            <person name="Wu L."/>
            <person name="Ma J."/>
        </authorList>
    </citation>
    <scope>NUCLEOTIDE SEQUENCE [LARGE SCALE GENOMIC DNA]</scope>
    <source>
        <strain evidence="2">KCTC 32255</strain>
    </source>
</reference>